<feature type="transmembrane region" description="Helical" evidence="7">
    <location>
        <begin position="24"/>
        <end position="44"/>
    </location>
</feature>
<evidence type="ECO:0000313" key="9">
    <source>
        <dbReference type="Proteomes" id="UP000198741"/>
    </source>
</evidence>
<dbReference type="InterPro" id="IPR000791">
    <property type="entry name" value="Gpr1/Fun34/SatP-like"/>
</dbReference>
<keyword evidence="3 7" id="KW-0812">Transmembrane</keyword>
<evidence type="ECO:0000256" key="5">
    <source>
        <dbReference type="ARBA" id="ARBA00023136"/>
    </source>
</evidence>
<feature type="transmembrane region" description="Helical" evidence="7">
    <location>
        <begin position="118"/>
        <end position="139"/>
    </location>
</feature>
<dbReference type="EMBL" id="LT629710">
    <property type="protein sequence ID" value="SDO27994.1"/>
    <property type="molecule type" value="Genomic_DNA"/>
</dbReference>
<keyword evidence="9" id="KW-1185">Reference proteome</keyword>
<gene>
    <name evidence="8" type="ORF">SAMN04515671_0418</name>
</gene>
<dbReference type="AlphaFoldDB" id="A0A1H0I952"/>
<evidence type="ECO:0000256" key="6">
    <source>
        <dbReference type="SAM" id="MobiDB-lite"/>
    </source>
</evidence>
<comment type="subcellular location">
    <subcellularLocation>
        <location evidence="1">Membrane</location>
        <topology evidence="1">Multi-pass membrane protein</topology>
    </subcellularLocation>
</comment>
<evidence type="ECO:0000256" key="1">
    <source>
        <dbReference type="ARBA" id="ARBA00004141"/>
    </source>
</evidence>
<feature type="compositionally biased region" description="Polar residues" evidence="6">
    <location>
        <begin position="1"/>
        <end position="17"/>
    </location>
</feature>
<feature type="transmembrane region" description="Helical" evidence="7">
    <location>
        <begin position="84"/>
        <end position="106"/>
    </location>
</feature>
<dbReference type="PANTHER" id="PTHR31123:SF1">
    <property type="entry name" value="ACCUMULATION OF DYADS PROTEIN 2-RELATED"/>
    <property type="match status" value="1"/>
</dbReference>
<dbReference type="GO" id="GO:0015123">
    <property type="term" value="F:acetate transmembrane transporter activity"/>
    <property type="evidence" value="ECO:0007669"/>
    <property type="project" value="TreeGrafter"/>
</dbReference>
<evidence type="ECO:0000256" key="7">
    <source>
        <dbReference type="SAM" id="Phobius"/>
    </source>
</evidence>
<keyword evidence="4 7" id="KW-1133">Transmembrane helix</keyword>
<comment type="similarity">
    <text evidence="2">Belongs to the acetate uptake transporter (AceTr) (TC 2.A.96) family.</text>
</comment>
<protein>
    <recommendedName>
        <fullName evidence="10">Succinate-acetate transporter protein</fullName>
    </recommendedName>
</protein>
<evidence type="ECO:0000256" key="2">
    <source>
        <dbReference type="ARBA" id="ARBA00005587"/>
    </source>
</evidence>
<reference evidence="8 9" key="1">
    <citation type="submission" date="2016-10" db="EMBL/GenBank/DDBJ databases">
        <authorList>
            <person name="de Groot N.N."/>
        </authorList>
    </citation>
    <scope>NUCLEOTIDE SEQUENCE [LARGE SCALE GENOMIC DNA]</scope>
    <source>
        <strain evidence="9">P4-7,KCTC 19426,CECT 7604</strain>
    </source>
</reference>
<organism evidence="8 9">
    <name type="scientific">Nakamurella panacisegetis</name>
    <dbReference type="NCBI Taxonomy" id="1090615"/>
    <lineage>
        <taxon>Bacteria</taxon>
        <taxon>Bacillati</taxon>
        <taxon>Actinomycetota</taxon>
        <taxon>Actinomycetes</taxon>
        <taxon>Nakamurellales</taxon>
        <taxon>Nakamurellaceae</taxon>
        <taxon>Nakamurella</taxon>
    </lineage>
</organism>
<feature type="transmembrane region" description="Helical" evidence="7">
    <location>
        <begin position="145"/>
        <end position="165"/>
    </location>
</feature>
<feature type="transmembrane region" description="Helical" evidence="7">
    <location>
        <begin position="56"/>
        <end position="78"/>
    </location>
</feature>
<evidence type="ECO:0000313" key="8">
    <source>
        <dbReference type="EMBL" id="SDO27994.1"/>
    </source>
</evidence>
<dbReference type="GO" id="GO:0005886">
    <property type="term" value="C:plasma membrane"/>
    <property type="evidence" value="ECO:0007669"/>
    <property type="project" value="TreeGrafter"/>
</dbReference>
<dbReference type="RefSeq" id="WP_090474326.1">
    <property type="nucleotide sequence ID" value="NZ_LT629710.1"/>
</dbReference>
<evidence type="ECO:0008006" key="10">
    <source>
        <dbReference type="Google" id="ProtNLM"/>
    </source>
</evidence>
<sequence>MTATISPPTADSLSTIPDQPPAPVGNPTVVGVPLFVVGSVALGLQQVGFVSAAAGGAPLAIILAATGLGTLLAAIWAMALGQSAVAGVFAIFAGFWLSYGLLLLGLDHNWFALAPADVTDTVELFLIAWLVIIVLLTVGTLRLPLAFTAVFVLIDLSLLATLLATVNASTGLAHLGGYLALAFAAVGAYLFVDACVQTTGGRALPLGRPVQH</sequence>
<accession>A0A1H0I952</accession>
<feature type="transmembrane region" description="Helical" evidence="7">
    <location>
        <begin position="172"/>
        <end position="192"/>
    </location>
</feature>
<evidence type="ECO:0000256" key="3">
    <source>
        <dbReference type="ARBA" id="ARBA00022692"/>
    </source>
</evidence>
<name>A0A1H0I952_9ACTN</name>
<dbReference type="STRING" id="1090615.SAMN04515671_0418"/>
<dbReference type="InterPro" id="IPR051633">
    <property type="entry name" value="AceTr"/>
</dbReference>
<evidence type="ECO:0000256" key="4">
    <source>
        <dbReference type="ARBA" id="ARBA00022989"/>
    </source>
</evidence>
<dbReference type="Pfam" id="PF01184">
    <property type="entry name" value="Gpr1_Fun34_YaaH"/>
    <property type="match status" value="1"/>
</dbReference>
<dbReference type="PANTHER" id="PTHR31123">
    <property type="entry name" value="ACCUMULATION OF DYADS PROTEIN 2-RELATED"/>
    <property type="match status" value="1"/>
</dbReference>
<dbReference type="Proteomes" id="UP000198741">
    <property type="component" value="Chromosome I"/>
</dbReference>
<feature type="region of interest" description="Disordered" evidence="6">
    <location>
        <begin position="1"/>
        <end position="20"/>
    </location>
</feature>
<keyword evidence="5 7" id="KW-0472">Membrane</keyword>
<proteinExistence type="inferred from homology"/>